<evidence type="ECO:0000256" key="6">
    <source>
        <dbReference type="SAM" id="MobiDB-lite"/>
    </source>
</evidence>
<dbReference type="Proteomes" id="UP000237105">
    <property type="component" value="Unassembled WGS sequence"/>
</dbReference>
<dbReference type="PANTHER" id="PTHR31221">
    <property type="entry name" value="WRKY TRANSCRIPTION FACTOR PROTEIN 1-RELATED"/>
    <property type="match status" value="1"/>
</dbReference>
<dbReference type="Gene3D" id="2.20.25.80">
    <property type="entry name" value="WRKY domain"/>
    <property type="match status" value="1"/>
</dbReference>
<dbReference type="Pfam" id="PF03106">
    <property type="entry name" value="WRKY"/>
    <property type="match status" value="1"/>
</dbReference>
<evidence type="ECO:0000256" key="2">
    <source>
        <dbReference type="ARBA" id="ARBA00023015"/>
    </source>
</evidence>
<keyword evidence="5" id="KW-0539">Nucleus</keyword>
<keyword evidence="2" id="KW-0805">Transcription regulation</keyword>
<evidence type="ECO:0000313" key="8">
    <source>
        <dbReference type="EMBL" id="PON41722.1"/>
    </source>
</evidence>
<feature type="compositionally biased region" description="Basic residues" evidence="6">
    <location>
        <begin position="177"/>
        <end position="189"/>
    </location>
</feature>
<evidence type="ECO:0000256" key="3">
    <source>
        <dbReference type="ARBA" id="ARBA00023125"/>
    </source>
</evidence>
<comment type="subcellular location">
    <subcellularLocation>
        <location evidence="1">Nucleus</location>
    </subcellularLocation>
</comment>
<dbReference type="InterPro" id="IPR036576">
    <property type="entry name" value="WRKY_dom_sf"/>
</dbReference>
<feature type="compositionally biased region" description="Polar residues" evidence="6">
    <location>
        <begin position="112"/>
        <end position="121"/>
    </location>
</feature>
<evidence type="ECO:0000259" key="7">
    <source>
        <dbReference type="PROSITE" id="PS50811"/>
    </source>
</evidence>
<keyword evidence="3" id="KW-0238">DNA-binding</keyword>
<dbReference type="SMART" id="SM00774">
    <property type="entry name" value="WRKY"/>
    <property type="match status" value="1"/>
</dbReference>
<accession>A0A2P5AYU9</accession>
<keyword evidence="4" id="KW-0804">Transcription</keyword>
<dbReference type="SUPFAM" id="SSF118290">
    <property type="entry name" value="WRKY DNA-binding domain"/>
    <property type="match status" value="1"/>
</dbReference>
<evidence type="ECO:0000256" key="4">
    <source>
        <dbReference type="ARBA" id="ARBA00023163"/>
    </source>
</evidence>
<dbReference type="InterPro" id="IPR003657">
    <property type="entry name" value="WRKY_dom"/>
</dbReference>
<dbReference type="STRING" id="3476.A0A2P5AYU9"/>
<dbReference type="InterPro" id="IPR044810">
    <property type="entry name" value="WRKY_plant"/>
</dbReference>
<evidence type="ECO:0000256" key="5">
    <source>
        <dbReference type="ARBA" id="ARBA00023242"/>
    </source>
</evidence>
<feature type="region of interest" description="Disordered" evidence="6">
    <location>
        <begin position="31"/>
        <end position="50"/>
    </location>
</feature>
<evidence type="ECO:0000313" key="9">
    <source>
        <dbReference type="Proteomes" id="UP000237105"/>
    </source>
</evidence>
<feature type="domain" description="WRKY" evidence="7">
    <location>
        <begin position="202"/>
        <end position="267"/>
    </location>
</feature>
<dbReference type="AlphaFoldDB" id="A0A2P5AYU9"/>
<proteinExistence type="predicted"/>
<sequence length="380" mass="41478">MSDIEPKDLYYHGNFFQQVFSSGGLSSSSSSSFLTTQNPNTSINQKLNMSPPSLQEFDSIGTSSYMSGFTTDDCLVQDPMEYYNSFMTTGFGLSSSSSEVVLSSINGGSTNYHQSPVTMMTTSSPQHDHSSISSSSTEAAGGGGGGDHQEDSSSGKKDQQPNGSEDKYQEDENSSKKVSKVKNNKKGEKKQKEPRFAFMTKSEVDHLEDGYRWRKYGQKAVKNSPYPRSYYRCTTQKCSVKKRVERSFQDPSVVITTYEGQHNHPLPSALRGNAAAAAAMFPPSMLAPTSSSSSLMVGSGAGGFGQEFLFQMPNNYMIGYNQLDAGSSSTAGSILSHVYQQSNINNSRMDDHDHQMQAAGDDYGLLQDMVPGSMFFKQEP</sequence>
<organism evidence="8 9">
    <name type="scientific">Parasponia andersonii</name>
    <name type="common">Sponia andersonii</name>
    <dbReference type="NCBI Taxonomy" id="3476"/>
    <lineage>
        <taxon>Eukaryota</taxon>
        <taxon>Viridiplantae</taxon>
        <taxon>Streptophyta</taxon>
        <taxon>Embryophyta</taxon>
        <taxon>Tracheophyta</taxon>
        <taxon>Spermatophyta</taxon>
        <taxon>Magnoliopsida</taxon>
        <taxon>eudicotyledons</taxon>
        <taxon>Gunneridae</taxon>
        <taxon>Pentapetalae</taxon>
        <taxon>rosids</taxon>
        <taxon>fabids</taxon>
        <taxon>Rosales</taxon>
        <taxon>Cannabaceae</taxon>
        <taxon>Parasponia</taxon>
    </lineage>
</organism>
<comment type="caution">
    <text evidence="8">The sequence shown here is derived from an EMBL/GenBank/DDBJ whole genome shotgun (WGS) entry which is preliminary data.</text>
</comment>
<gene>
    <name evidence="8" type="primary">PanWRKY31</name>
    <name evidence="8" type="ORF">PanWU01x14_286920</name>
</gene>
<dbReference type="OrthoDB" id="1936515at2759"/>
<dbReference type="GO" id="GO:0005634">
    <property type="term" value="C:nucleus"/>
    <property type="evidence" value="ECO:0007669"/>
    <property type="project" value="UniProtKB-SubCell"/>
</dbReference>
<dbReference type="GO" id="GO:0003700">
    <property type="term" value="F:DNA-binding transcription factor activity"/>
    <property type="evidence" value="ECO:0007669"/>
    <property type="project" value="InterPro"/>
</dbReference>
<keyword evidence="9" id="KW-1185">Reference proteome</keyword>
<dbReference type="EMBL" id="JXTB01000408">
    <property type="protein sequence ID" value="PON41722.1"/>
    <property type="molecule type" value="Genomic_DNA"/>
</dbReference>
<feature type="compositionally biased region" description="Polar residues" evidence="6">
    <location>
        <begin position="35"/>
        <end position="50"/>
    </location>
</feature>
<protein>
    <submittedName>
        <fullName evidence="8">WRKY domain containing protein</fullName>
    </submittedName>
</protein>
<dbReference type="PANTHER" id="PTHR31221:SF334">
    <property type="entry name" value="WRKY TRANSCRIPTION FACTOR 57-RELATED"/>
    <property type="match status" value="1"/>
</dbReference>
<dbReference type="PROSITE" id="PS50811">
    <property type="entry name" value="WRKY"/>
    <property type="match status" value="1"/>
</dbReference>
<evidence type="ECO:0000256" key="1">
    <source>
        <dbReference type="ARBA" id="ARBA00004123"/>
    </source>
</evidence>
<feature type="region of interest" description="Disordered" evidence="6">
    <location>
        <begin position="112"/>
        <end position="197"/>
    </location>
</feature>
<dbReference type="GO" id="GO:0043565">
    <property type="term" value="F:sequence-specific DNA binding"/>
    <property type="evidence" value="ECO:0007669"/>
    <property type="project" value="InterPro"/>
</dbReference>
<feature type="compositionally biased region" description="Basic and acidic residues" evidence="6">
    <location>
        <begin position="147"/>
        <end position="167"/>
    </location>
</feature>
<dbReference type="FunFam" id="2.20.25.80:FF:000003">
    <property type="entry name" value="WRKY transcription factor 57"/>
    <property type="match status" value="1"/>
</dbReference>
<reference evidence="9" key="1">
    <citation type="submission" date="2016-06" db="EMBL/GenBank/DDBJ databases">
        <title>Parallel loss of symbiosis genes in relatives of nitrogen-fixing non-legume Parasponia.</title>
        <authorList>
            <person name="Van Velzen R."/>
            <person name="Holmer R."/>
            <person name="Bu F."/>
            <person name="Rutten L."/>
            <person name="Van Zeijl A."/>
            <person name="Liu W."/>
            <person name="Santuari L."/>
            <person name="Cao Q."/>
            <person name="Sharma T."/>
            <person name="Shen D."/>
            <person name="Roswanjaya Y."/>
            <person name="Wardhani T."/>
            <person name="Kalhor M.S."/>
            <person name="Jansen J."/>
            <person name="Van den Hoogen J."/>
            <person name="Gungor B."/>
            <person name="Hartog M."/>
            <person name="Hontelez J."/>
            <person name="Verver J."/>
            <person name="Yang W.-C."/>
            <person name="Schijlen E."/>
            <person name="Repin R."/>
            <person name="Schilthuizen M."/>
            <person name="Schranz E."/>
            <person name="Heidstra R."/>
            <person name="Miyata K."/>
            <person name="Fedorova E."/>
            <person name="Kohlen W."/>
            <person name="Bisseling T."/>
            <person name="Smit S."/>
            <person name="Geurts R."/>
        </authorList>
    </citation>
    <scope>NUCLEOTIDE SEQUENCE [LARGE SCALE GENOMIC DNA]</scope>
    <source>
        <strain evidence="9">cv. WU1-14</strain>
    </source>
</reference>
<name>A0A2P5AYU9_PARAD</name>